<feature type="region of interest" description="Disordered" evidence="1">
    <location>
        <begin position="38"/>
        <end position="61"/>
    </location>
</feature>
<protein>
    <submittedName>
        <fullName evidence="2">Unnamed protein product</fullName>
    </submittedName>
</protein>
<name>A0A9W7CVL1_9STRA</name>
<evidence type="ECO:0000313" key="2">
    <source>
        <dbReference type="EMBL" id="GMF45130.1"/>
    </source>
</evidence>
<organism evidence="2 3">
    <name type="scientific">Phytophthora lilii</name>
    <dbReference type="NCBI Taxonomy" id="2077276"/>
    <lineage>
        <taxon>Eukaryota</taxon>
        <taxon>Sar</taxon>
        <taxon>Stramenopiles</taxon>
        <taxon>Oomycota</taxon>
        <taxon>Peronosporomycetes</taxon>
        <taxon>Peronosporales</taxon>
        <taxon>Peronosporaceae</taxon>
        <taxon>Phytophthora</taxon>
    </lineage>
</organism>
<proteinExistence type="predicted"/>
<accession>A0A9W7CVL1</accession>
<reference evidence="2" key="1">
    <citation type="submission" date="2023-04" db="EMBL/GenBank/DDBJ databases">
        <title>Phytophthora lilii NBRC 32176.</title>
        <authorList>
            <person name="Ichikawa N."/>
            <person name="Sato H."/>
            <person name="Tonouchi N."/>
        </authorList>
    </citation>
    <scope>NUCLEOTIDE SEQUENCE</scope>
    <source>
        <strain evidence="2">NBRC 32176</strain>
    </source>
</reference>
<evidence type="ECO:0000256" key="1">
    <source>
        <dbReference type="SAM" id="MobiDB-lite"/>
    </source>
</evidence>
<dbReference type="Proteomes" id="UP001165083">
    <property type="component" value="Unassembled WGS sequence"/>
</dbReference>
<comment type="caution">
    <text evidence="2">The sequence shown here is derived from an EMBL/GenBank/DDBJ whole genome shotgun (WGS) entry which is preliminary data.</text>
</comment>
<feature type="compositionally biased region" description="Polar residues" evidence="1">
    <location>
        <begin position="108"/>
        <end position="117"/>
    </location>
</feature>
<dbReference type="AlphaFoldDB" id="A0A9W7CVL1"/>
<dbReference type="EMBL" id="BSXW01003163">
    <property type="protein sequence ID" value="GMF45130.1"/>
    <property type="molecule type" value="Genomic_DNA"/>
</dbReference>
<sequence length="180" mass="19656">MALYAHPVWVTKFHTVRFHVTSRRRKLLTVWWCTRPGSQGDPKLPTPTSLELAGDNDVTTHDGRAGVDSLPKELAPLLLQEEVGRAGYVTLCPRDFPGRGLTGRPRNHQNPQKTQAADGQGIKIPRSQARGSHAASFPGTTEAAIPICTFPGRPEHVVSRRVDSPGIRAQGHLTPPPRGM</sequence>
<evidence type="ECO:0000313" key="3">
    <source>
        <dbReference type="Proteomes" id="UP001165083"/>
    </source>
</evidence>
<feature type="region of interest" description="Disordered" evidence="1">
    <location>
        <begin position="100"/>
        <end position="121"/>
    </location>
</feature>
<gene>
    <name evidence="2" type="ORF">Plil01_001699800</name>
</gene>
<keyword evidence="3" id="KW-1185">Reference proteome</keyword>